<gene>
    <name evidence="2" type="ORF">ISN45_Aa03g011360</name>
</gene>
<accession>A0A8T2ARN4</accession>
<name>A0A8T2ARN4_9BRAS</name>
<evidence type="ECO:0000313" key="3">
    <source>
        <dbReference type="Proteomes" id="UP000694240"/>
    </source>
</evidence>
<organism evidence="2 3">
    <name type="scientific">Arabidopsis thaliana x Arabidopsis arenosa</name>
    <dbReference type="NCBI Taxonomy" id="1240361"/>
    <lineage>
        <taxon>Eukaryota</taxon>
        <taxon>Viridiplantae</taxon>
        <taxon>Streptophyta</taxon>
        <taxon>Embryophyta</taxon>
        <taxon>Tracheophyta</taxon>
        <taxon>Spermatophyta</taxon>
        <taxon>Magnoliopsida</taxon>
        <taxon>eudicotyledons</taxon>
        <taxon>Gunneridae</taxon>
        <taxon>Pentapetalae</taxon>
        <taxon>rosids</taxon>
        <taxon>malvids</taxon>
        <taxon>Brassicales</taxon>
        <taxon>Brassicaceae</taxon>
        <taxon>Camelineae</taxon>
        <taxon>Arabidopsis</taxon>
    </lineage>
</organism>
<dbReference type="AlphaFoldDB" id="A0A8T2ARN4"/>
<keyword evidence="3" id="KW-1185">Reference proteome</keyword>
<evidence type="ECO:0008006" key="4">
    <source>
        <dbReference type="Google" id="ProtNLM"/>
    </source>
</evidence>
<comment type="caution">
    <text evidence="2">The sequence shown here is derived from an EMBL/GenBank/DDBJ whole genome shotgun (WGS) entry which is preliminary data.</text>
</comment>
<feature type="signal peptide" evidence="1">
    <location>
        <begin position="1"/>
        <end position="23"/>
    </location>
</feature>
<evidence type="ECO:0000256" key="1">
    <source>
        <dbReference type="SAM" id="SignalP"/>
    </source>
</evidence>
<reference evidence="2 3" key="1">
    <citation type="submission" date="2020-12" db="EMBL/GenBank/DDBJ databases">
        <title>Concerted genomic and epigenomic changes stabilize Arabidopsis allopolyploids.</title>
        <authorList>
            <person name="Chen Z."/>
        </authorList>
    </citation>
    <scope>NUCLEOTIDE SEQUENCE [LARGE SCALE GENOMIC DNA]</scope>
    <source>
        <strain evidence="2">Allo738</strain>
        <tissue evidence="2">Leaf</tissue>
    </source>
</reference>
<evidence type="ECO:0000313" key="2">
    <source>
        <dbReference type="EMBL" id="KAG7576793.1"/>
    </source>
</evidence>
<protein>
    <recommendedName>
        <fullName evidence="4">Transmembrane protein</fullName>
    </recommendedName>
</protein>
<dbReference type="EMBL" id="JAEFBK010000008">
    <property type="protein sequence ID" value="KAG7576793.1"/>
    <property type="molecule type" value="Genomic_DNA"/>
</dbReference>
<sequence>MKQTSNILTLFCLIALLTHITFSSISMVEAEGRNMLEHEAMSHVINQKTSPYVVHPQKVPCADCTWPCDPVVVGEGCICRC</sequence>
<dbReference type="Proteomes" id="UP000694240">
    <property type="component" value="Chromosome 8"/>
</dbReference>
<feature type="chain" id="PRO_5035735845" description="Transmembrane protein" evidence="1">
    <location>
        <begin position="24"/>
        <end position="81"/>
    </location>
</feature>
<keyword evidence="1" id="KW-0732">Signal</keyword>
<proteinExistence type="predicted"/>